<dbReference type="PROSITE" id="PS50252">
    <property type="entry name" value="TBOX_3"/>
    <property type="match status" value="1"/>
</dbReference>
<organism evidence="8 9">
    <name type="scientific">Heterodera trifolii</name>
    <dbReference type="NCBI Taxonomy" id="157864"/>
    <lineage>
        <taxon>Eukaryota</taxon>
        <taxon>Metazoa</taxon>
        <taxon>Ecdysozoa</taxon>
        <taxon>Nematoda</taxon>
        <taxon>Chromadorea</taxon>
        <taxon>Rhabditida</taxon>
        <taxon>Tylenchina</taxon>
        <taxon>Tylenchomorpha</taxon>
        <taxon>Tylenchoidea</taxon>
        <taxon>Heteroderidae</taxon>
        <taxon>Heteroderinae</taxon>
        <taxon>Heterodera</taxon>
    </lineage>
</organism>
<feature type="compositionally biased region" description="Basic and acidic residues" evidence="6">
    <location>
        <begin position="73"/>
        <end position="84"/>
    </location>
</feature>
<evidence type="ECO:0000256" key="1">
    <source>
        <dbReference type="ARBA" id="ARBA00023015"/>
    </source>
</evidence>
<dbReference type="PRINTS" id="PR00937">
    <property type="entry name" value="TBOX"/>
</dbReference>
<feature type="domain" description="T-box" evidence="7">
    <location>
        <begin position="225"/>
        <end position="428"/>
    </location>
</feature>
<feature type="compositionally biased region" description="Basic and acidic residues" evidence="6">
    <location>
        <begin position="99"/>
        <end position="108"/>
    </location>
</feature>
<keyword evidence="9" id="KW-1185">Reference proteome</keyword>
<evidence type="ECO:0000259" key="7">
    <source>
        <dbReference type="PROSITE" id="PS50252"/>
    </source>
</evidence>
<comment type="subcellular location">
    <subcellularLocation>
        <location evidence="5">Nucleus</location>
    </subcellularLocation>
</comment>
<keyword evidence="4 5" id="KW-0539">Nucleus</keyword>
<evidence type="ECO:0000256" key="2">
    <source>
        <dbReference type="ARBA" id="ARBA00023125"/>
    </source>
</evidence>
<keyword evidence="1" id="KW-0805">Transcription regulation</keyword>
<gene>
    <name evidence="8" type="ORF">niasHT_020508</name>
</gene>
<dbReference type="Pfam" id="PF00907">
    <property type="entry name" value="T-box"/>
    <property type="match status" value="1"/>
</dbReference>
<accession>A0ABD2J9J9</accession>
<dbReference type="InterPro" id="IPR046360">
    <property type="entry name" value="T-box_DNA-bd"/>
</dbReference>
<evidence type="ECO:0000313" key="8">
    <source>
        <dbReference type="EMBL" id="KAL3087245.1"/>
    </source>
</evidence>
<proteinExistence type="predicted"/>
<feature type="region of interest" description="Disordered" evidence="6">
    <location>
        <begin position="1"/>
        <end position="201"/>
    </location>
</feature>
<feature type="compositionally biased region" description="Basic and acidic residues" evidence="6">
    <location>
        <begin position="1"/>
        <end position="21"/>
    </location>
</feature>
<feature type="region of interest" description="Disordered" evidence="6">
    <location>
        <begin position="427"/>
        <end position="448"/>
    </location>
</feature>
<sequence>MKRRLQSADEKRECTTAEDSRSNGICENGKGIGGEAAKALADTASTSAAELSPPQVKRAKPQQKRQKFSSIEHLLREEKRRDEENGGEGGEGMRRKRRMDKEKEEGGGREGVGPKRRKEGEREGQSNVRDAREREEERGKKMMEEGGSGRDRKEEEEKREGERERLGPKRKRKGEEEGEGENGNEREDDEGEEEEEEEELKRKNWLRAISVPNSGSALDGLNCELENAETWVQFNKLGTEMIITKSGRRMFPVLRLRFSGTRPGHLYFVFMDVVPVERRHRFRYRYDKSQWQSAGKADKQPFGRLFLHNESPFSGEQLPLQLVTFDKAKLTNNEKSSPDPDQLLLNSMHKYRPRVHVLCVAPSADRSVQTPTFPRQFRRAADFDKLSRFPYRTFEFPETKFVAVTAYQNQLVTRKKIELNPFAKGFRDQKGDEEEEENGDKSFLAEIGTTDEWKRKSKGTADKSDGKNATVSVRCPTTVLMKSYRSSPPVPPVLPSMPCHHPTQMHTPVPRPFPLHPPLWPPLLPPHLLSGLLFRIGANQQQMREQANSGGRQTEKGDE</sequence>
<dbReference type="AlphaFoldDB" id="A0ABD2J9J9"/>
<comment type="caution">
    <text evidence="8">The sequence shown here is derived from an EMBL/GenBank/DDBJ whole genome shotgun (WGS) entry which is preliminary data.</text>
</comment>
<reference evidence="8 9" key="1">
    <citation type="submission" date="2024-10" db="EMBL/GenBank/DDBJ databases">
        <authorList>
            <person name="Kim D."/>
        </authorList>
    </citation>
    <scope>NUCLEOTIDE SEQUENCE [LARGE SCALE GENOMIC DNA]</scope>
    <source>
        <strain evidence="8">BH-2024</strain>
    </source>
</reference>
<comment type="caution">
    <text evidence="5">Lacks conserved residue(s) required for the propagation of feature annotation.</text>
</comment>
<dbReference type="Proteomes" id="UP001620626">
    <property type="component" value="Unassembled WGS sequence"/>
</dbReference>
<feature type="compositionally biased region" description="Basic residues" evidence="6">
    <location>
        <begin position="57"/>
        <end position="67"/>
    </location>
</feature>
<evidence type="ECO:0000256" key="4">
    <source>
        <dbReference type="ARBA" id="ARBA00023242"/>
    </source>
</evidence>
<feature type="compositionally biased region" description="Basic and acidic residues" evidence="6">
    <location>
        <begin position="118"/>
        <end position="167"/>
    </location>
</feature>
<keyword evidence="2 5" id="KW-0238">DNA-binding</keyword>
<evidence type="ECO:0000313" key="9">
    <source>
        <dbReference type="Proteomes" id="UP001620626"/>
    </source>
</evidence>
<dbReference type="InterPro" id="IPR008967">
    <property type="entry name" value="p53-like_TF_DNA-bd_sf"/>
</dbReference>
<dbReference type="GO" id="GO:0005634">
    <property type="term" value="C:nucleus"/>
    <property type="evidence" value="ECO:0007669"/>
    <property type="project" value="UniProtKB-SubCell"/>
</dbReference>
<evidence type="ECO:0000256" key="3">
    <source>
        <dbReference type="ARBA" id="ARBA00023163"/>
    </source>
</evidence>
<dbReference type="PANTHER" id="PTHR11267">
    <property type="entry name" value="T-BOX PROTEIN-RELATED"/>
    <property type="match status" value="1"/>
</dbReference>
<dbReference type="PANTHER" id="PTHR11267:SF181">
    <property type="entry name" value="OPTOMOTOR-BLIND PROTEIN"/>
    <property type="match status" value="1"/>
</dbReference>
<dbReference type="SUPFAM" id="SSF49417">
    <property type="entry name" value="p53-like transcription factors"/>
    <property type="match status" value="1"/>
</dbReference>
<dbReference type="EMBL" id="JBICBT010001024">
    <property type="protein sequence ID" value="KAL3087245.1"/>
    <property type="molecule type" value="Genomic_DNA"/>
</dbReference>
<evidence type="ECO:0000256" key="5">
    <source>
        <dbReference type="PROSITE-ProRule" id="PRU00201"/>
    </source>
</evidence>
<name>A0ABD2J9J9_9BILA</name>
<dbReference type="SMART" id="SM00425">
    <property type="entry name" value="TBOX"/>
    <property type="match status" value="1"/>
</dbReference>
<dbReference type="Gene3D" id="2.60.40.820">
    <property type="entry name" value="Transcription factor, T-box"/>
    <property type="match status" value="1"/>
</dbReference>
<evidence type="ECO:0000256" key="6">
    <source>
        <dbReference type="SAM" id="MobiDB-lite"/>
    </source>
</evidence>
<dbReference type="InterPro" id="IPR001699">
    <property type="entry name" value="TF_T-box"/>
</dbReference>
<keyword evidence="3" id="KW-0804">Transcription</keyword>
<feature type="compositionally biased region" description="Acidic residues" evidence="6">
    <location>
        <begin position="176"/>
        <end position="198"/>
    </location>
</feature>
<dbReference type="InterPro" id="IPR036960">
    <property type="entry name" value="T-box_sf"/>
</dbReference>
<dbReference type="GO" id="GO:0003677">
    <property type="term" value="F:DNA binding"/>
    <property type="evidence" value="ECO:0007669"/>
    <property type="project" value="UniProtKB-UniRule"/>
</dbReference>
<protein>
    <recommendedName>
        <fullName evidence="7">T-box domain-containing protein</fullName>
    </recommendedName>
</protein>